<dbReference type="NCBIfam" id="TIGR00199">
    <property type="entry name" value="PncC_domain"/>
    <property type="match status" value="1"/>
</dbReference>
<dbReference type="HOGENOM" id="CLU_030805_1_1_5"/>
<dbReference type="STRING" id="639283.Snov_1787"/>
<dbReference type="InterPro" id="IPR008136">
    <property type="entry name" value="CinA_C"/>
</dbReference>
<dbReference type="OrthoDB" id="9801454at2"/>
<proteinExistence type="predicted"/>
<sequence>MNELADAIELQAIRVLDLCRARGLTVATAESCTGGLVAGALTDIAGSSDVVDRGFVTYSNAAKMQVLGVSADTLRAHGAVSEETAREMVAGLIRVAKTSLGVSITGVAGPGGGSAEKPVGLVLFAAQNAKGEIIVRREVFADQDRAGVRRLSVLTALAMLSELAAQAPVTR</sequence>
<dbReference type="Proteomes" id="UP000006633">
    <property type="component" value="Chromosome"/>
</dbReference>
<dbReference type="SUPFAM" id="SSF142433">
    <property type="entry name" value="CinA-like"/>
    <property type="match status" value="1"/>
</dbReference>
<dbReference type="InterPro" id="IPR036653">
    <property type="entry name" value="CinA-like_C"/>
</dbReference>
<gene>
    <name evidence="2" type="ordered locus">Snov_1787</name>
</gene>
<keyword evidence="3" id="KW-1185">Reference proteome</keyword>
<evidence type="ECO:0000313" key="3">
    <source>
        <dbReference type="Proteomes" id="UP000006633"/>
    </source>
</evidence>
<dbReference type="AlphaFoldDB" id="D6ZYH9"/>
<evidence type="ECO:0000313" key="2">
    <source>
        <dbReference type="EMBL" id="ADH89091.1"/>
    </source>
</evidence>
<dbReference type="KEGG" id="sno:Snov_1787"/>
<organism evidence="2 3">
    <name type="scientific">Ancylobacter novellus (strain ATCC 8093 / DSM 506 / JCM 20403 / CCM 1077 / IAM 12100 / NBRC 12443 / NCIMB 10456)</name>
    <name type="common">Starkeya novella</name>
    <dbReference type="NCBI Taxonomy" id="639283"/>
    <lineage>
        <taxon>Bacteria</taxon>
        <taxon>Pseudomonadati</taxon>
        <taxon>Pseudomonadota</taxon>
        <taxon>Alphaproteobacteria</taxon>
        <taxon>Hyphomicrobiales</taxon>
        <taxon>Xanthobacteraceae</taxon>
        <taxon>Ancylobacter</taxon>
    </lineage>
</organism>
<dbReference type="Pfam" id="PF02464">
    <property type="entry name" value="CinA"/>
    <property type="match status" value="1"/>
</dbReference>
<dbReference type="RefSeq" id="WP_013166595.1">
    <property type="nucleotide sequence ID" value="NC_014217.1"/>
</dbReference>
<accession>D6ZYH9</accession>
<reference evidence="2 3" key="1">
    <citation type="journal article" date="2012" name="Stand. Genomic Sci.">
        <title>Complete genome sequence of the facultatively chemolithoautotrophic and methylotrophic alpha Proteobacterium Starkeya novella type strain (ATCC 8093(T)).</title>
        <authorList>
            <person name="Kappler U."/>
            <person name="Davenport K."/>
            <person name="Beatson S."/>
            <person name="Lucas S."/>
            <person name="Lapidus A."/>
            <person name="Copeland A."/>
            <person name="Berry K.W."/>
            <person name="Glavina Del Rio T."/>
            <person name="Hammon N."/>
            <person name="Dalin E."/>
            <person name="Tice H."/>
            <person name="Pitluck S."/>
            <person name="Richardson P."/>
            <person name="Bruce D."/>
            <person name="Goodwin L.A."/>
            <person name="Han C."/>
            <person name="Tapia R."/>
            <person name="Detter J.C."/>
            <person name="Chang Y.J."/>
            <person name="Jeffries C.D."/>
            <person name="Land M."/>
            <person name="Hauser L."/>
            <person name="Kyrpides N.C."/>
            <person name="Goker M."/>
            <person name="Ivanova N."/>
            <person name="Klenk H.P."/>
            <person name="Woyke T."/>
        </authorList>
    </citation>
    <scope>NUCLEOTIDE SEQUENCE [LARGE SCALE GENOMIC DNA]</scope>
    <source>
        <strain evidence="3">ATCC 8093 / DSM 506 / JCM 20403 / CCM 1077 / IAM 12100 / NBRC 12443 / NCIMB 10456</strain>
    </source>
</reference>
<dbReference type="Gene3D" id="3.90.950.20">
    <property type="entry name" value="CinA-like"/>
    <property type="match status" value="1"/>
</dbReference>
<evidence type="ECO:0000259" key="1">
    <source>
        <dbReference type="Pfam" id="PF02464"/>
    </source>
</evidence>
<feature type="domain" description="CinA C-terminal" evidence="1">
    <location>
        <begin position="14"/>
        <end position="162"/>
    </location>
</feature>
<protein>
    <submittedName>
        <fullName evidence="2">CinA domain protein</fullName>
    </submittedName>
</protein>
<name>D6ZYH9_ANCN5</name>
<dbReference type="eggNOG" id="COG1546">
    <property type="taxonomic scope" value="Bacteria"/>
</dbReference>
<dbReference type="EMBL" id="CP002026">
    <property type="protein sequence ID" value="ADH89091.1"/>
    <property type="molecule type" value="Genomic_DNA"/>
</dbReference>